<gene>
    <name evidence="1" type="ORF">LOAG_07799</name>
</gene>
<name>A0A1S0TV23_LOALO</name>
<dbReference type="GeneID" id="9945224"/>
<reference evidence="1" key="1">
    <citation type="submission" date="2012-04" db="EMBL/GenBank/DDBJ databases">
        <title>The Genome Sequence of Loa loa.</title>
        <authorList>
            <consortium name="The Broad Institute Genome Sequencing Platform"/>
            <consortium name="Broad Institute Genome Sequencing Center for Infectious Disease"/>
            <person name="Nutman T.B."/>
            <person name="Fink D.L."/>
            <person name="Russ C."/>
            <person name="Young S."/>
            <person name="Zeng Q."/>
            <person name="Gargeya S."/>
            <person name="Alvarado L."/>
            <person name="Berlin A."/>
            <person name="Chapman S.B."/>
            <person name="Chen Z."/>
            <person name="Freedman E."/>
            <person name="Gellesch M."/>
            <person name="Goldberg J."/>
            <person name="Griggs A."/>
            <person name="Gujja S."/>
            <person name="Heilman E.R."/>
            <person name="Heiman D."/>
            <person name="Howarth C."/>
            <person name="Mehta T."/>
            <person name="Neiman D."/>
            <person name="Pearson M."/>
            <person name="Roberts A."/>
            <person name="Saif S."/>
            <person name="Shea T."/>
            <person name="Shenoy N."/>
            <person name="Sisk P."/>
            <person name="Stolte C."/>
            <person name="Sykes S."/>
            <person name="White J."/>
            <person name="Yandava C."/>
            <person name="Haas B."/>
            <person name="Henn M.R."/>
            <person name="Nusbaum C."/>
            <person name="Birren B."/>
        </authorList>
    </citation>
    <scope>NUCLEOTIDE SEQUENCE [LARGE SCALE GENOMIC DNA]</scope>
</reference>
<dbReference type="AlphaFoldDB" id="A0A1S0TV23"/>
<dbReference type="KEGG" id="loa:LOAG_07799"/>
<proteinExistence type="predicted"/>
<dbReference type="InParanoid" id="A0A1S0TV23"/>
<accession>A0A1S0TV23</accession>
<dbReference type="EMBL" id="JH712311">
    <property type="protein sequence ID" value="EFO20688.1"/>
    <property type="molecule type" value="Genomic_DNA"/>
</dbReference>
<sequence>MPARSNQAQLVLLITNFIAYTTPPSFFMRFHHTDKGEIITFKRYAPFNEINNCRRKGISSFTEIGDERTNYRRRKSCTILFHGNFHRNKTYNWSENELKLLMNRLIRDVMLNCTQELSYYKFLAEVNMRN</sequence>
<dbReference type="CTD" id="9945224"/>
<organism evidence="1">
    <name type="scientific">Loa loa</name>
    <name type="common">Eye worm</name>
    <name type="synonym">Filaria loa</name>
    <dbReference type="NCBI Taxonomy" id="7209"/>
    <lineage>
        <taxon>Eukaryota</taxon>
        <taxon>Metazoa</taxon>
        <taxon>Ecdysozoa</taxon>
        <taxon>Nematoda</taxon>
        <taxon>Chromadorea</taxon>
        <taxon>Rhabditida</taxon>
        <taxon>Spirurina</taxon>
        <taxon>Spiruromorpha</taxon>
        <taxon>Filarioidea</taxon>
        <taxon>Onchocercidae</taxon>
        <taxon>Loa</taxon>
    </lineage>
</organism>
<protein>
    <submittedName>
        <fullName evidence="1">Uncharacterized protein</fullName>
    </submittedName>
</protein>
<dbReference type="RefSeq" id="XP_003143380.1">
    <property type="nucleotide sequence ID" value="XM_003143332.1"/>
</dbReference>
<evidence type="ECO:0000313" key="1">
    <source>
        <dbReference type="EMBL" id="EFO20688.1"/>
    </source>
</evidence>